<dbReference type="GO" id="GO:0006935">
    <property type="term" value="P:chemotaxis"/>
    <property type="evidence" value="ECO:0007669"/>
    <property type="project" value="InterPro"/>
</dbReference>
<feature type="region of interest" description="Disordered" evidence="5">
    <location>
        <begin position="46"/>
        <end position="108"/>
    </location>
</feature>
<accession>A0A919N7F8</accession>
<dbReference type="EMBL" id="BOMW01000032">
    <property type="protein sequence ID" value="GIF05863.1"/>
    <property type="molecule type" value="Genomic_DNA"/>
</dbReference>
<evidence type="ECO:0000256" key="5">
    <source>
        <dbReference type="SAM" id="MobiDB-lite"/>
    </source>
</evidence>
<dbReference type="InterPro" id="IPR004090">
    <property type="entry name" value="Chemotax_Me-accpt_rcpt"/>
</dbReference>
<keyword evidence="4" id="KW-0175">Coiled coil</keyword>
<evidence type="ECO:0000256" key="2">
    <source>
        <dbReference type="ARBA" id="ARBA00029447"/>
    </source>
</evidence>
<gene>
    <name evidence="7" type="ORF">Asi03nite_34010</name>
</gene>
<dbReference type="PRINTS" id="PR00260">
    <property type="entry name" value="CHEMTRNSDUCR"/>
</dbReference>
<evidence type="ECO:0000313" key="8">
    <source>
        <dbReference type="Proteomes" id="UP000629619"/>
    </source>
</evidence>
<dbReference type="Gene3D" id="1.10.287.950">
    <property type="entry name" value="Methyl-accepting chemotaxis protein"/>
    <property type="match status" value="2"/>
</dbReference>
<feature type="domain" description="Methyl-accepting transducer" evidence="6">
    <location>
        <begin position="123"/>
        <end position="380"/>
    </location>
</feature>
<comment type="caution">
    <text evidence="7">The sequence shown here is derived from an EMBL/GenBank/DDBJ whole genome shotgun (WGS) entry which is preliminary data.</text>
</comment>
<dbReference type="SUPFAM" id="SSF58104">
    <property type="entry name" value="Methyl-accepting chemotaxis protein (MCP) signaling domain"/>
    <property type="match status" value="2"/>
</dbReference>
<keyword evidence="8" id="KW-1185">Reference proteome</keyword>
<evidence type="ECO:0000256" key="1">
    <source>
        <dbReference type="ARBA" id="ARBA00023224"/>
    </source>
</evidence>
<evidence type="ECO:0000256" key="3">
    <source>
        <dbReference type="PROSITE-ProRule" id="PRU00284"/>
    </source>
</evidence>
<reference evidence="7" key="1">
    <citation type="submission" date="2021-01" db="EMBL/GenBank/DDBJ databases">
        <title>Whole genome shotgun sequence of Actinoplanes siamensis NBRC 109076.</title>
        <authorList>
            <person name="Komaki H."/>
            <person name="Tamura T."/>
        </authorList>
    </citation>
    <scope>NUCLEOTIDE SEQUENCE</scope>
    <source>
        <strain evidence="7">NBRC 109076</strain>
    </source>
</reference>
<comment type="similarity">
    <text evidence="2">Belongs to the methyl-accepting chemotaxis (MCP) protein family.</text>
</comment>
<dbReference type="Proteomes" id="UP000629619">
    <property type="component" value="Unassembled WGS sequence"/>
</dbReference>
<dbReference type="InterPro" id="IPR004089">
    <property type="entry name" value="MCPsignal_dom"/>
</dbReference>
<feature type="coiled-coil region" evidence="4">
    <location>
        <begin position="383"/>
        <end position="440"/>
    </location>
</feature>
<proteinExistence type="inferred from homology"/>
<dbReference type="SMART" id="SM00283">
    <property type="entry name" value="MA"/>
    <property type="match status" value="2"/>
</dbReference>
<evidence type="ECO:0000259" key="6">
    <source>
        <dbReference type="PROSITE" id="PS50111"/>
    </source>
</evidence>
<dbReference type="GO" id="GO:0007165">
    <property type="term" value="P:signal transduction"/>
    <property type="evidence" value="ECO:0007669"/>
    <property type="project" value="UniProtKB-KW"/>
</dbReference>
<organism evidence="7 8">
    <name type="scientific">Actinoplanes siamensis</name>
    <dbReference type="NCBI Taxonomy" id="1223317"/>
    <lineage>
        <taxon>Bacteria</taxon>
        <taxon>Bacillati</taxon>
        <taxon>Actinomycetota</taxon>
        <taxon>Actinomycetes</taxon>
        <taxon>Micromonosporales</taxon>
        <taxon>Micromonosporaceae</taxon>
        <taxon>Actinoplanes</taxon>
    </lineage>
</organism>
<dbReference type="PANTHER" id="PTHR32089">
    <property type="entry name" value="METHYL-ACCEPTING CHEMOTAXIS PROTEIN MCPB"/>
    <property type="match status" value="1"/>
</dbReference>
<dbReference type="GO" id="GO:0004888">
    <property type="term" value="F:transmembrane signaling receptor activity"/>
    <property type="evidence" value="ECO:0007669"/>
    <property type="project" value="InterPro"/>
</dbReference>
<dbReference type="GO" id="GO:0016020">
    <property type="term" value="C:membrane"/>
    <property type="evidence" value="ECO:0007669"/>
    <property type="project" value="InterPro"/>
</dbReference>
<feature type="compositionally biased region" description="Low complexity" evidence="5">
    <location>
        <begin position="71"/>
        <end position="93"/>
    </location>
</feature>
<evidence type="ECO:0000313" key="7">
    <source>
        <dbReference type="EMBL" id="GIF05863.1"/>
    </source>
</evidence>
<evidence type="ECO:0000256" key="4">
    <source>
        <dbReference type="SAM" id="Coils"/>
    </source>
</evidence>
<feature type="compositionally biased region" description="Polar residues" evidence="5">
    <location>
        <begin position="53"/>
        <end position="69"/>
    </location>
</feature>
<protein>
    <submittedName>
        <fullName evidence="7">Chemotaxis protein</fullName>
    </submittedName>
</protein>
<dbReference type="Pfam" id="PF00015">
    <property type="entry name" value="MCPsignal"/>
    <property type="match status" value="2"/>
</dbReference>
<feature type="coiled-coil region" evidence="4">
    <location>
        <begin position="169"/>
        <end position="207"/>
    </location>
</feature>
<sequence length="704" mass="73920">MRRKLVGSGPNNARICLVGGGIKPGGPTGVVRSAIEVDLDPCAVMRRTDRTQTGETPMPLTSTTGGRTSEATRPARPAAAATATRAARPGADGDATRRQARSVAKQQQAAERIAAATAEISAQNAEAAEASRQLTEAMQQIAAGAEQASGATQESLGAMNQIEDRVGRQEQTTRQVAELSQTLQGLLNETRNGINALLANVDQASARQTTSVVTITELEKQADEIGEIVKTVAHIADQTNLLALNAAIEAARARQHGKGFAVVADEVRTLAETSERSARQIRDLIDEVRNSVTEIAAAVQGSAETARGEVEKGKTITSQLETVRADMGTIMAGATEMAATAVQAKRAAGNAKQRSEEIAAAAEQQSAACEESLQTVGQQTQALRQSEEAAEALAEVAETLRSSTDIAKSAEDVASTAEQLSAAVEEINRAAAQINTAINEINTGARTAAEKGQQTAEAVNQIEQGAQLSAERGGTAVERADTILELLATNKEAVDSMIEAIGRAAREGIDNVRKVTELEQISRRIDKIVDAIANVSIQTNMLAVNGSVESARAGEFGKGFAVVSTDIRNLARDSADNADRIKDLVKAVQDRIVEVRGDLEETSRMSLAEVEAAKVTTARLVEIERDMQQVRSGNDEVRLSAEEIAKVLGEVKIGLEQIAASANQAEQLAGQASTAAREQAQGAEQLAAAVEEIAALADELQNAG</sequence>
<dbReference type="AlphaFoldDB" id="A0A919N7F8"/>
<keyword evidence="1 3" id="KW-0807">Transducer</keyword>
<name>A0A919N7F8_9ACTN</name>
<dbReference type="PANTHER" id="PTHR32089:SF112">
    <property type="entry name" value="LYSOZYME-LIKE PROTEIN-RELATED"/>
    <property type="match status" value="1"/>
</dbReference>
<dbReference type="PROSITE" id="PS50111">
    <property type="entry name" value="CHEMOTAXIS_TRANSDUC_2"/>
    <property type="match status" value="2"/>
</dbReference>
<feature type="domain" description="Methyl-accepting transducer" evidence="6">
    <location>
        <begin position="423"/>
        <end position="659"/>
    </location>
</feature>